<name>A0A8H3CZC0_9AGAM</name>
<evidence type="ECO:0000313" key="2">
    <source>
        <dbReference type="EMBL" id="CAE6506262.1"/>
    </source>
</evidence>
<keyword evidence="1" id="KW-0175">Coiled coil</keyword>
<sequence length="634" mass="71658">MSPQSWSTTSKKISETISAAFRTSKQSDEMADDDDEGFIEVEWENVEPQCQSPIYLLVLGRSGSGKSYHIGNAFRKKPSGTKHCYRNTTVAQSTGVSIFGFKFRFIDTPGFDNPYMSDAAVLAEIGDYFLNPKRADTHVNGIVYIHQAGDTFRSRALARIFKALLEIFIGSSGLPRLTICVACDKVRVADSTIVDELRHPGSVFSEAIAAGARIEMFDPERNGFQDVLKAYALKQSISLPIQKFPRMPHPQFVSRMEDILGCYEQDALQSRLTIKENRLRESFDAQIQALNSELDEKKVRLKQYNVTHQQNEGRRTIQDETIQTLNRKLIKSDQEYSSLRSQLQIQENFEQSEIVQELKDLNRRIDDIGRSLSAYLTDKYVFATFGKDFGDTTTQDARNLPQLKLLLGHTDDKPSLIASTRGEGMDVESFLDFSIRSLLCTLLHAEIFWPFHPSIPSDQSKWLSDIYQDIKAREPQAVAGKWRSNTFKSVFISSGAEAPESRLRDLMTEFLSTRLNPLIIHFFGQIDSPLEAHHLGHLRELMKVAWEWNAKLKGEIIMLGDFRVTAYGANFHPKYMEEFEPIATKPQAQYVLGTLGLGLMSQRAVGGGQPPVETVVFKALVVTENMYTESQSRG</sequence>
<dbReference type="OrthoDB" id="3222645at2759"/>
<proteinExistence type="predicted"/>
<evidence type="ECO:0000313" key="3">
    <source>
        <dbReference type="Proteomes" id="UP000663831"/>
    </source>
</evidence>
<evidence type="ECO:0000256" key="1">
    <source>
        <dbReference type="SAM" id="Coils"/>
    </source>
</evidence>
<dbReference type="Gene3D" id="3.40.50.300">
    <property type="entry name" value="P-loop containing nucleotide triphosphate hydrolases"/>
    <property type="match status" value="1"/>
</dbReference>
<dbReference type="InterPro" id="IPR027417">
    <property type="entry name" value="P-loop_NTPase"/>
</dbReference>
<organism evidence="2 3">
    <name type="scientific">Rhizoctonia solani</name>
    <dbReference type="NCBI Taxonomy" id="456999"/>
    <lineage>
        <taxon>Eukaryota</taxon>
        <taxon>Fungi</taxon>
        <taxon>Dikarya</taxon>
        <taxon>Basidiomycota</taxon>
        <taxon>Agaricomycotina</taxon>
        <taxon>Agaricomycetes</taxon>
        <taxon>Cantharellales</taxon>
        <taxon>Ceratobasidiaceae</taxon>
        <taxon>Rhizoctonia</taxon>
    </lineage>
</organism>
<comment type="caution">
    <text evidence="2">The sequence shown here is derived from an EMBL/GenBank/DDBJ whole genome shotgun (WGS) entry which is preliminary data.</text>
</comment>
<dbReference type="AlphaFoldDB" id="A0A8H3CZC0"/>
<dbReference type="Proteomes" id="UP000663831">
    <property type="component" value="Unassembled WGS sequence"/>
</dbReference>
<dbReference type="SUPFAM" id="SSF52540">
    <property type="entry name" value="P-loop containing nucleoside triphosphate hydrolases"/>
    <property type="match status" value="1"/>
</dbReference>
<reference evidence="2" key="1">
    <citation type="submission" date="2021-01" db="EMBL/GenBank/DDBJ databases">
        <authorList>
            <person name="Kaushik A."/>
        </authorList>
    </citation>
    <scope>NUCLEOTIDE SEQUENCE</scope>
    <source>
        <strain evidence="2">AG3-1AP</strain>
    </source>
</reference>
<dbReference type="EMBL" id="CAJMWV010004952">
    <property type="protein sequence ID" value="CAE6506262.1"/>
    <property type="molecule type" value="Genomic_DNA"/>
</dbReference>
<protein>
    <recommendedName>
        <fullName evidence="4">G domain-containing protein</fullName>
    </recommendedName>
</protein>
<accession>A0A8H3CZC0</accession>
<feature type="coiled-coil region" evidence="1">
    <location>
        <begin position="280"/>
        <end position="342"/>
    </location>
</feature>
<evidence type="ECO:0008006" key="4">
    <source>
        <dbReference type="Google" id="ProtNLM"/>
    </source>
</evidence>
<gene>
    <name evidence="2" type="ORF">RDB_LOCUS125493</name>
</gene>